<dbReference type="InterPro" id="IPR025248">
    <property type="entry name" value="DUF4007"/>
</dbReference>
<accession>A0A8T8I6Y1</accession>
<dbReference type="AlphaFoldDB" id="A0A8T8I6Y1"/>
<evidence type="ECO:0000259" key="1">
    <source>
        <dbReference type="Pfam" id="PF13182"/>
    </source>
</evidence>
<feature type="non-terminal residue" evidence="2">
    <location>
        <position position="50"/>
    </location>
</feature>
<feature type="non-terminal residue" evidence="2">
    <location>
        <position position="1"/>
    </location>
</feature>
<protein>
    <submittedName>
        <fullName evidence="2">DUF4007 family protein</fullName>
    </submittedName>
</protein>
<reference evidence="2" key="1">
    <citation type="submission" date="2021-04" db="EMBL/GenBank/DDBJ databases">
        <title>Saccharothrix algeriensis WGS.</title>
        <authorList>
            <person name="Stuskova K."/>
            <person name="Hakalova E."/>
            <person name="Tebbal A.B."/>
            <person name="Eichmeier A."/>
        </authorList>
    </citation>
    <scope>NUCLEOTIDE SEQUENCE</scope>
    <source>
        <strain evidence="2">NRRL B-24137</strain>
    </source>
</reference>
<organism evidence="2 3">
    <name type="scientific">Saccharothrix algeriensis</name>
    <dbReference type="NCBI Taxonomy" id="173560"/>
    <lineage>
        <taxon>Bacteria</taxon>
        <taxon>Bacillati</taxon>
        <taxon>Actinomycetota</taxon>
        <taxon>Actinomycetes</taxon>
        <taxon>Pseudonocardiales</taxon>
        <taxon>Pseudonocardiaceae</taxon>
        <taxon>Saccharothrix</taxon>
    </lineage>
</organism>
<evidence type="ECO:0000313" key="2">
    <source>
        <dbReference type="EMBL" id="QTR06318.1"/>
    </source>
</evidence>
<name>A0A8T8I6Y1_9PSEU</name>
<evidence type="ECO:0000313" key="3">
    <source>
        <dbReference type="Proteomes" id="UP000671828"/>
    </source>
</evidence>
<dbReference type="Proteomes" id="UP000671828">
    <property type="component" value="Chromosome"/>
</dbReference>
<dbReference type="Pfam" id="PF13182">
    <property type="entry name" value="DUF4007"/>
    <property type="match status" value="1"/>
</dbReference>
<feature type="domain" description="DUF4007" evidence="1">
    <location>
        <begin position="1"/>
        <end position="44"/>
    </location>
</feature>
<proteinExistence type="predicted"/>
<gene>
    <name evidence="2" type="ORF">J7S33_20705</name>
</gene>
<dbReference type="EMBL" id="CP072788">
    <property type="protein sequence ID" value="QTR06318.1"/>
    <property type="molecule type" value="Genomic_DNA"/>
</dbReference>
<sequence>VDCLIKMYALDQEFNPLSPGSFEDLLACPFRELGLLEGQGRGKGREWLFT</sequence>